<organism evidence="5 6">
    <name type="scientific">Jimgerdemannia flammicorona</name>
    <dbReference type="NCBI Taxonomy" id="994334"/>
    <lineage>
        <taxon>Eukaryota</taxon>
        <taxon>Fungi</taxon>
        <taxon>Fungi incertae sedis</taxon>
        <taxon>Mucoromycota</taxon>
        <taxon>Mucoromycotina</taxon>
        <taxon>Endogonomycetes</taxon>
        <taxon>Endogonales</taxon>
        <taxon>Endogonaceae</taxon>
        <taxon>Jimgerdemannia</taxon>
    </lineage>
</organism>
<dbReference type="PANTHER" id="PTHR44489">
    <property type="match status" value="1"/>
</dbReference>
<comment type="caution">
    <text evidence="5">The sequence shown here is derived from an EMBL/GenBank/DDBJ whole genome shotgun (WGS) entry which is preliminary data.</text>
</comment>
<dbReference type="EMBL" id="RBNJ01007986">
    <property type="protein sequence ID" value="RUS27676.1"/>
    <property type="molecule type" value="Genomic_DNA"/>
</dbReference>
<reference evidence="5 6" key="1">
    <citation type="journal article" date="2018" name="New Phytol.">
        <title>Phylogenomics of Endogonaceae and evolution of mycorrhizas within Mucoromycota.</title>
        <authorList>
            <person name="Chang Y."/>
            <person name="Desiro A."/>
            <person name="Na H."/>
            <person name="Sandor L."/>
            <person name="Lipzen A."/>
            <person name="Clum A."/>
            <person name="Barry K."/>
            <person name="Grigoriev I.V."/>
            <person name="Martin F.M."/>
            <person name="Stajich J.E."/>
            <person name="Smith M.E."/>
            <person name="Bonito G."/>
            <person name="Spatafora J.W."/>
        </authorList>
    </citation>
    <scope>NUCLEOTIDE SEQUENCE [LARGE SCALE GENOMIC DNA]</scope>
    <source>
        <strain evidence="5 6">AD002</strain>
    </source>
</reference>
<dbReference type="InterPro" id="IPR036322">
    <property type="entry name" value="WD40_repeat_dom_sf"/>
</dbReference>
<dbReference type="InterPro" id="IPR020472">
    <property type="entry name" value="WD40_PAC1"/>
</dbReference>
<accession>A0A433QCZ7</accession>
<gene>
    <name evidence="5" type="ORF">BC938DRAFT_482888</name>
</gene>
<feature type="repeat" description="WD" evidence="3">
    <location>
        <begin position="384"/>
        <end position="416"/>
    </location>
</feature>
<feature type="region of interest" description="Disordered" evidence="4">
    <location>
        <begin position="113"/>
        <end position="133"/>
    </location>
</feature>
<protein>
    <submittedName>
        <fullName evidence="5">WD40-repeat-containing domain protein</fullName>
    </submittedName>
</protein>
<dbReference type="InterPro" id="IPR019775">
    <property type="entry name" value="WD40_repeat_CS"/>
</dbReference>
<keyword evidence="2" id="KW-0677">Repeat</keyword>
<proteinExistence type="predicted"/>
<dbReference type="Pfam" id="PF00400">
    <property type="entry name" value="WD40"/>
    <property type="match status" value="6"/>
</dbReference>
<dbReference type="InterPro" id="IPR015943">
    <property type="entry name" value="WD40/YVTN_repeat-like_dom_sf"/>
</dbReference>
<dbReference type="CDD" id="cd00200">
    <property type="entry name" value="WD40"/>
    <property type="match status" value="1"/>
</dbReference>
<evidence type="ECO:0000313" key="5">
    <source>
        <dbReference type="EMBL" id="RUS27676.1"/>
    </source>
</evidence>
<name>A0A433QCZ7_9FUNG</name>
<dbReference type="AlphaFoldDB" id="A0A433QCZ7"/>
<dbReference type="PROSITE" id="PS50294">
    <property type="entry name" value="WD_REPEATS_REGION"/>
    <property type="match status" value="3"/>
</dbReference>
<feature type="region of interest" description="Disordered" evidence="4">
    <location>
        <begin position="1"/>
        <end position="21"/>
    </location>
</feature>
<evidence type="ECO:0000256" key="4">
    <source>
        <dbReference type="SAM" id="MobiDB-lite"/>
    </source>
</evidence>
<dbReference type="Gene3D" id="2.130.10.10">
    <property type="entry name" value="YVTN repeat-like/Quinoprotein amine dehydrogenase"/>
    <property type="match status" value="2"/>
</dbReference>
<sequence>MGRRASQRLREQCQDAEAGGNDCDERRVGSWKAGLGETCEMEDVGCWEDIDDWRVANKAISTYVGSLLVSQTIGTAKGDHPTTHDVVVIGGSSLIIILRDGAHFVSNTHHSLQASDTALPGPSSSNSKSFPEDGALVHEEDNLDAETWPHGDIECRRTIAEHTCGVTSLAYSHGLIYAGAHDGSTKVFDADTGELVNALHGHEMSVWALAVDSVSNRFFSAGSDGTIKVWDLSLYSPTTTDHTQQQCCVGTLRQHSGKVYSLVVRGDRLFSASSDRTVKIWDVNTLENLATFTGHQDGINAVIAIDEDRVATAASDKTVKIWDVRTGRATHTIGTHSSEVLDLTHGDRMLFAATYDAVIHVYDDRTNERGSSESRARYAPIATLTGHNWEVWQLAYVQGELFSASFDHTVRRWDVRGGVVEGAAAVGGRGFGLCTGTLKGHKGFVHAMIQGENNLITGCADRTIKNNALGEVAPVLSQMIDMEALYSSEELRRIYFVPNIEAESTKMKASPSDPRARRPSYSLCPHDFIQS</sequence>
<evidence type="ECO:0000256" key="2">
    <source>
        <dbReference type="ARBA" id="ARBA00022737"/>
    </source>
</evidence>
<dbReference type="Proteomes" id="UP000274822">
    <property type="component" value="Unassembled WGS sequence"/>
</dbReference>
<dbReference type="PRINTS" id="PR00320">
    <property type="entry name" value="GPROTEINBRPT"/>
</dbReference>
<dbReference type="PANTHER" id="PTHR44489:SF11">
    <property type="entry name" value="WD REPEAT DOMAIN 86"/>
    <property type="match status" value="1"/>
</dbReference>
<dbReference type="SMART" id="SM00320">
    <property type="entry name" value="WD40"/>
    <property type="match status" value="7"/>
</dbReference>
<dbReference type="PROSITE" id="PS50082">
    <property type="entry name" value="WD_REPEATS_2"/>
    <property type="match status" value="5"/>
</dbReference>
<feature type="repeat" description="WD" evidence="3">
    <location>
        <begin position="252"/>
        <end position="291"/>
    </location>
</feature>
<feature type="repeat" description="WD" evidence="3">
    <location>
        <begin position="159"/>
        <end position="198"/>
    </location>
</feature>
<feature type="compositionally biased region" description="Polar residues" evidence="4">
    <location>
        <begin position="113"/>
        <end position="129"/>
    </location>
</feature>
<keyword evidence="1 3" id="KW-0853">WD repeat</keyword>
<dbReference type="SUPFAM" id="SSF50978">
    <property type="entry name" value="WD40 repeat-like"/>
    <property type="match status" value="1"/>
</dbReference>
<evidence type="ECO:0000256" key="1">
    <source>
        <dbReference type="ARBA" id="ARBA00022574"/>
    </source>
</evidence>
<evidence type="ECO:0000313" key="6">
    <source>
        <dbReference type="Proteomes" id="UP000274822"/>
    </source>
</evidence>
<dbReference type="InterPro" id="IPR001680">
    <property type="entry name" value="WD40_rpt"/>
</dbReference>
<dbReference type="PROSITE" id="PS00678">
    <property type="entry name" value="WD_REPEATS_1"/>
    <property type="match status" value="2"/>
</dbReference>
<feature type="repeat" description="WD" evidence="3">
    <location>
        <begin position="292"/>
        <end position="332"/>
    </location>
</feature>
<feature type="repeat" description="WD" evidence="3">
    <location>
        <begin position="199"/>
        <end position="240"/>
    </location>
</feature>
<dbReference type="InterPro" id="IPR044715">
    <property type="entry name" value="WDR86-like"/>
</dbReference>
<keyword evidence="6" id="KW-1185">Reference proteome</keyword>
<evidence type="ECO:0000256" key="3">
    <source>
        <dbReference type="PROSITE-ProRule" id="PRU00221"/>
    </source>
</evidence>